<organism evidence="2 3">
    <name type="scientific">Ganoderma sinense ZZ0214-1</name>
    <dbReference type="NCBI Taxonomy" id="1077348"/>
    <lineage>
        <taxon>Eukaryota</taxon>
        <taxon>Fungi</taxon>
        <taxon>Dikarya</taxon>
        <taxon>Basidiomycota</taxon>
        <taxon>Agaricomycotina</taxon>
        <taxon>Agaricomycetes</taxon>
        <taxon>Polyporales</taxon>
        <taxon>Polyporaceae</taxon>
        <taxon>Ganoderma</taxon>
    </lineage>
</organism>
<dbReference type="PANTHER" id="PTHR38926:SF5">
    <property type="entry name" value="F-BOX AND LEUCINE-RICH REPEAT PROTEIN 6"/>
    <property type="match status" value="1"/>
</dbReference>
<dbReference type="EMBL" id="AYKW01000023">
    <property type="protein sequence ID" value="PIL29055.1"/>
    <property type="molecule type" value="Genomic_DNA"/>
</dbReference>
<dbReference type="OrthoDB" id="2767786at2759"/>
<evidence type="ECO:0000313" key="2">
    <source>
        <dbReference type="EMBL" id="PIL29055.1"/>
    </source>
</evidence>
<dbReference type="Gene3D" id="1.20.1280.50">
    <property type="match status" value="1"/>
</dbReference>
<dbReference type="SUPFAM" id="SSF81383">
    <property type="entry name" value="F-box domain"/>
    <property type="match status" value="1"/>
</dbReference>
<dbReference type="STRING" id="1077348.A0A2G8S5M9"/>
<evidence type="ECO:0000313" key="3">
    <source>
        <dbReference type="Proteomes" id="UP000230002"/>
    </source>
</evidence>
<dbReference type="PANTHER" id="PTHR38926">
    <property type="entry name" value="F-BOX DOMAIN CONTAINING PROTEIN, EXPRESSED"/>
    <property type="match status" value="1"/>
</dbReference>
<dbReference type="InterPro" id="IPR036047">
    <property type="entry name" value="F-box-like_dom_sf"/>
</dbReference>
<name>A0A2G8S5M9_9APHY</name>
<dbReference type="SUPFAM" id="SSF52047">
    <property type="entry name" value="RNI-like"/>
    <property type="match status" value="1"/>
</dbReference>
<dbReference type="AlphaFoldDB" id="A0A2G8S5M9"/>
<reference evidence="2 3" key="1">
    <citation type="journal article" date="2015" name="Sci. Rep.">
        <title>Chromosome-level genome map provides insights into diverse defense mechanisms in the medicinal fungus Ganoderma sinense.</title>
        <authorList>
            <person name="Zhu Y."/>
            <person name="Xu J."/>
            <person name="Sun C."/>
            <person name="Zhou S."/>
            <person name="Xu H."/>
            <person name="Nelson D.R."/>
            <person name="Qian J."/>
            <person name="Song J."/>
            <person name="Luo H."/>
            <person name="Xiang L."/>
            <person name="Li Y."/>
            <person name="Xu Z."/>
            <person name="Ji A."/>
            <person name="Wang L."/>
            <person name="Lu S."/>
            <person name="Hayward A."/>
            <person name="Sun W."/>
            <person name="Li X."/>
            <person name="Schwartz D.C."/>
            <person name="Wang Y."/>
            <person name="Chen S."/>
        </authorList>
    </citation>
    <scope>NUCLEOTIDE SEQUENCE [LARGE SCALE GENOMIC DNA]</scope>
    <source>
        <strain evidence="2 3">ZZ0214-1</strain>
    </source>
</reference>
<proteinExistence type="predicted"/>
<feature type="domain" description="F-box" evidence="1">
    <location>
        <begin position="46"/>
        <end position="106"/>
    </location>
</feature>
<dbReference type="Pfam" id="PF12937">
    <property type="entry name" value="F-box-like"/>
    <property type="match status" value="1"/>
</dbReference>
<comment type="caution">
    <text evidence="2">The sequence shown here is derived from an EMBL/GenBank/DDBJ whole genome shotgun (WGS) entry which is preliminary data.</text>
</comment>
<keyword evidence="3" id="KW-1185">Reference proteome</keyword>
<dbReference type="Proteomes" id="UP000230002">
    <property type="component" value="Unassembled WGS sequence"/>
</dbReference>
<accession>A0A2G8S5M9</accession>
<sequence>MPRLSKVKRLLQDLRGRRSPEPKGVTHPAEAAPVEVARLSNQSLPIHQLPNELLIRIFLLVCLKGPVSLEGPQAKDMDNATRMTLMLVCRFWRDVALATPIIWRFIEMGRDVYWTKLALTRSDPSTIDIDMRRSTISSEELELLYPHAHRIRRLDFYEGNNKPQSSALHTLCDLGMPALEELALGRSPFIGPTLANQPGIHTKLSSQQYPRLRMLCLSRITMPCDPLLYSKLHSLILMDCDCDYSFDQFLDILSSCSSTLQKLYLVSFLDRLSDSEPEAKPRRSLISLPRMGEMGLWRHLSCYSSHLIAHLSIPITARIEVHAEGGTFSTNDPRANGSLVDAIPRDHPTTFPVLSALVRAELETPNQGPTYTLSGDTRRSGTTYLVELRYNPAQRVGPGGNAPFASHRELLPRSLDDLVALLRGPSLRCLSICGISFLISQAKWLEVLGAFPNLEELRVSDNGPMVGLVGALQFEPSPGPSSSIPEPRAGQLSPILCPELSFLALELECDLYSTLLGLLIDCMQYRAENGSRLHKLEVRSLSPADTIKKDWNVFMAGLEGLVPEVSYVFQPPPECGTPEAQIIYR</sequence>
<gene>
    <name evidence="2" type="ORF">GSI_09103</name>
</gene>
<evidence type="ECO:0000259" key="1">
    <source>
        <dbReference type="Pfam" id="PF12937"/>
    </source>
</evidence>
<protein>
    <recommendedName>
        <fullName evidence="1">F-box domain-containing protein</fullName>
    </recommendedName>
</protein>
<dbReference type="InterPro" id="IPR001810">
    <property type="entry name" value="F-box_dom"/>
</dbReference>